<name>T1JNN6_STRMM</name>
<reference evidence="3" key="1">
    <citation type="submission" date="2011-05" db="EMBL/GenBank/DDBJ databases">
        <authorList>
            <person name="Richards S.R."/>
            <person name="Qu J."/>
            <person name="Jiang H."/>
            <person name="Jhangiani S.N."/>
            <person name="Agravi P."/>
            <person name="Goodspeed R."/>
            <person name="Gross S."/>
            <person name="Mandapat C."/>
            <person name="Jackson L."/>
            <person name="Mathew T."/>
            <person name="Pu L."/>
            <person name="Thornton R."/>
            <person name="Saada N."/>
            <person name="Wilczek-Boney K.B."/>
            <person name="Lee S."/>
            <person name="Kovar C."/>
            <person name="Wu Y."/>
            <person name="Scherer S.E."/>
            <person name="Worley K.C."/>
            <person name="Muzny D.M."/>
            <person name="Gibbs R."/>
        </authorList>
    </citation>
    <scope>NUCLEOTIDE SEQUENCE</scope>
    <source>
        <strain evidence="3">Brora</strain>
    </source>
</reference>
<dbReference type="EnsemblMetazoa" id="SMAR015465-RA">
    <property type="protein sequence ID" value="SMAR015465-PA"/>
    <property type="gene ID" value="SMAR015465"/>
</dbReference>
<dbReference type="Proteomes" id="UP000014500">
    <property type="component" value="Unassembled WGS sequence"/>
</dbReference>
<proteinExistence type="predicted"/>
<accession>T1JNN6</accession>
<dbReference type="EMBL" id="JH431878">
    <property type="status" value="NOT_ANNOTATED_CDS"/>
    <property type="molecule type" value="Genomic_DNA"/>
</dbReference>
<organism evidence="2 3">
    <name type="scientific">Strigamia maritima</name>
    <name type="common">European centipede</name>
    <name type="synonym">Geophilus maritimus</name>
    <dbReference type="NCBI Taxonomy" id="126957"/>
    <lineage>
        <taxon>Eukaryota</taxon>
        <taxon>Metazoa</taxon>
        <taxon>Ecdysozoa</taxon>
        <taxon>Arthropoda</taxon>
        <taxon>Myriapoda</taxon>
        <taxon>Chilopoda</taxon>
        <taxon>Pleurostigmophora</taxon>
        <taxon>Geophilomorpha</taxon>
        <taxon>Linotaeniidae</taxon>
        <taxon>Strigamia</taxon>
    </lineage>
</organism>
<evidence type="ECO:0000256" key="1">
    <source>
        <dbReference type="SAM" id="Phobius"/>
    </source>
</evidence>
<sequence>MIDLFVLYFGDKMLSVSTLDVITSHYNFSLICFAIYSLDYNLIVIVRVKTIGCYGDVCRVCGEVVRGGLLFGGLDSMKTRSRPHPIDEERERKTISEMGGRAEGCPQNDIIKKLPCGIIELITDIVTSAIACRHPPASPPVSGKLLLIAVILLCGTIGITQYMLSKLKTDYMIDICIFALNIV</sequence>
<dbReference type="AlphaFoldDB" id="T1JNN6"/>
<keyword evidence="1" id="KW-1133">Transmembrane helix</keyword>
<evidence type="ECO:0000313" key="3">
    <source>
        <dbReference type="Proteomes" id="UP000014500"/>
    </source>
</evidence>
<keyword evidence="3" id="KW-1185">Reference proteome</keyword>
<feature type="transmembrane region" description="Helical" evidence="1">
    <location>
        <begin position="145"/>
        <end position="164"/>
    </location>
</feature>
<dbReference type="HOGENOM" id="CLU_1476974_0_0_1"/>
<evidence type="ECO:0000313" key="2">
    <source>
        <dbReference type="EnsemblMetazoa" id="SMAR015465-PA"/>
    </source>
</evidence>
<keyword evidence="1" id="KW-0812">Transmembrane</keyword>
<protein>
    <submittedName>
        <fullName evidence="2">Uncharacterized protein</fullName>
    </submittedName>
</protein>
<keyword evidence="1" id="KW-0472">Membrane</keyword>
<reference evidence="2" key="2">
    <citation type="submission" date="2015-02" db="UniProtKB">
        <authorList>
            <consortium name="EnsemblMetazoa"/>
        </authorList>
    </citation>
    <scope>IDENTIFICATION</scope>
</reference>